<evidence type="ECO:0000256" key="1">
    <source>
        <dbReference type="SAM" id="Phobius"/>
    </source>
</evidence>
<dbReference type="Proteomes" id="UP001153555">
    <property type="component" value="Unassembled WGS sequence"/>
</dbReference>
<evidence type="ECO:0000313" key="2">
    <source>
        <dbReference type="EMBL" id="CAA0822229.1"/>
    </source>
</evidence>
<keyword evidence="3" id="KW-1185">Reference proteome</keyword>
<proteinExistence type="predicted"/>
<organism evidence="2 3">
    <name type="scientific">Striga hermonthica</name>
    <name type="common">Purple witchweed</name>
    <name type="synonym">Buchnera hermonthica</name>
    <dbReference type="NCBI Taxonomy" id="68872"/>
    <lineage>
        <taxon>Eukaryota</taxon>
        <taxon>Viridiplantae</taxon>
        <taxon>Streptophyta</taxon>
        <taxon>Embryophyta</taxon>
        <taxon>Tracheophyta</taxon>
        <taxon>Spermatophyta</taxon>
        <taxon>Magnoliopsida</taxon>
        <taxon>eudicotyledons</taxon>
        <taxon>Gunneridae</taxon>
        <taxon>Pentapetalae</taxon>
        <taxon>asterids</taxon>
        <taxon>lamiids</taxon>
        <taxon>Lamiales</taxon>
        <taxon>Orobanchaceae</taxon>
        <taxon>Buchnereae</taxon>
        <taxon>Striga</taxon>
    </lineage>
</organism>
<protein>
    <submittedName>
        <fullName evidence="2">Uncharacterized protein</fullName>
    </submittedName>
</protein>
<keyword evidence="1" id="KW-1133">Transmembrane helix</keyword>
<name>A0A9N7N5G0_STRHE</name>
<reference evidence="2" key="1">
    <citation type="submission" date="2019-12" db="EMBL/GenBank/DDBJ databases">
        <authorList>
            <person name="Scholes J."/>
        </authorList>
    </citation>
    <scope>NUCLEOTIDE SEQUENCE</scope>
</reference>
<feature type="transmembrane region" description="Helical" evidence="1">
    <location>
        <begin position="6"/>
        <end position="22"/>
    </location>
</feature>
<dbReference type="AlphaFoldDB" id="A0A9N7N5G0"/>
<sequence length="55" mass="6678">LFGGVDYFSFLPLFTLIFVDFFKCIRICMETRWCEKFKLFISNNSVVLKNKPFWK</sequence>
<evidence type="ECO:0000313" key="3">
    <source>
        <dbReference type="Proteomes" id="UP001153555"/>
    </source>
</evidence>
<keyword evidence="1" id="KW-0812">Transmembrane</keyword>
<comment type="caution">
    <text evidence="2">The sequence shown here is derived from an EMBL/GenBank/DDBJ whole genome shotgun (WGS) entry which is preliminary data.</text>
</comment>
<keyword evidence="1" id="KW-0472">Membrane</keyword>
<accession>A0A9N7N5G0</accession>
<feature type="non-terminal residue" evidence="2">
    <location>
        <position position="1"/>
    </location>
</feature>
<feature type="non-terminal residue" evidence="2">
    <location>
        <position position="55"/>
    </location>
</feature>
<gene>
    <name evidence="2" type="ORF">SHERM_19736</name>
</gene>
<dbReference type="EMBL" id="CACSLK010023182">
    <property type="protein sequence ID" value="CAA0822229.1"/>
    <property type="molecule type" value="Genomic_DNA"/>
</dbReference>